<dbReference type="Proteomes" id="UP000465361">
    <property type="component" value="Unassembled WGS sequence"/>
</dbReference>
<dbReference type="PANTHER" id="PTHR42912:SF93">
    <property type="entry name" value="N6-ADENOSINE-METHYLTRANSFERASE TMT1A"/>
    <property type="match status" value="1"/>
</dbReference>
<keyword evidence="4" id="KW-1185">Reference proteome</keyword>
<dbReference type="PANTHER" id="PTHR42912">
    <property type="entry name" value="METHYLTRANSFERASE"/>
    <property type="match status" value="1"/>
</dbReference>
<organism evidence="3 4">
    <name type="scientific">Mycobacterium botniense</name>
    <dbReference type="NCBI Taxonomy" id="84962"/>
    <lineage>
        <taxon>Bacteria</taxon>
        <taxon>Bacillati</taxon>
        <taxon>Actinomycetota</taxon>
        <taxon>Actinomycetes</taxon>
        <taxon>Mycobacteriales</taxon>
        <taxon>Mycobacteriaceae</taxon>
        <taxon>Mycobacterium</taxon>
    </lineage>
</organism>
<dbReference type="InterPro" id="IPR013216">
    <property type="entry name" value="Methyltransf_11"/>
</dbReference>
<dbReference type="GO" id="GO:0008757">
    <property type="term" value="F:S-adenosylmethionine-dependent methyltransferase activity"/>
    <property type="evidence" value="ECO:0007669"/>
    <property type="project" value="InterPro"/>
</dbReference>
<comment type="caution">
    <text evidence="3">The sequence shown here is derived from an EMBL/GenBank/DDBJ whole genome shotgun (WGS) entry which is preliminary data.</text>
</comment>
<dbReference type="SUPFAM" id="SSF53335">
    <property type="entry name" value="S-adenosyl-L-methionine-dependent methyltransferases"/>
    <property type="match status" value="1"/>
</dbReference>
<reference evidence="3 4" key="1">
    <citation type="journal article" date="2019" name="Emerg. Microbes Infect.">
        <title>Comprehensive subspecies identification of 175 nontuberculous mycobacteria species based on 7547 genomic profiles.</title>
        <authorList>
            <person name="Matsumoto Y."/>
            <person name="Kinjo T."/>
            <person name="Motooka D."/>
            <person name="Nabeya D."/>
            <person name="Jung N."/>
            <person name="Uechi K."/>
            <person name="Horii T."/>
            <person name="Iida T."/>
            <person name="Fujita J."/>
            <person name="Nakamura S."/>
        </authorList>
    </citation>
    <scope>NUCLEOTIDE SEQUENCE [LARGE SCALE GENOMIC DNA]</scope>
    <source>
        <strain evidence="3 4">JCM 17322</strain>
    </source>
</reference>
<dbReference type="EMBL" id="BLKW01000004">
    <property type="protein sequence ID" value="GFG75615.1"/>
    <property type="molecule type" value="Genomic_DNA"/>
</dbReference>
<dbReference type="AlphaFoldDB" id="A0A7I9Y0M3"/>
<dbReference type="CDD" id="cd02440">
    <property type="entry name" value="AdoMet_MTases"/>
    <property type="match status" value="1"/>
</dbReference>
<evidence type="ECO:0000313" key="3">
    <source>
        <dbReference type="EMBL" id="GFG75615.1"/>
    </source>
</evidence>
<name>A0A7I9Y0M3_9MYCO</name>
<gene>
    <name evidence="3" type="ORF">MBOT_29800</name>
</gene>
<evidence type="ECO:0000313" key="4">
    <source>
        <dbReference type="Proteomes" id="UP000465361"/>
    </source>
</evidence>
<keyword evidence="1" id="KW-0808">Transferase</keyword>
<evidence type="ECO:0000256" key="1">
    <source>
        <dbReference type="ARBA" id="ARBA00022603"/>
    </source>
</evidence>
<sequence>MVRDRLVPWVLADVDLGDSTLEIGPGYGANMGALLDKTPRLTAVEIDGPMARQLQAAYGHRARVIHGDGTDTGLPADEFSSVVCFTMLHHVPTARLQDKLFVEAFRVLAPGGVFAGSDSVDSRWFRIAHFRDTCNPVSPTTLPERLRQAGFHNVHVDVKGSNQRWRAVKP</sequence>
<keyword evidence="1" id="KW-0489">Methyltransferase</keyword>
<dbReference type="GO" id="GO:0032259">
    <property type="term" value="P:methylation"/>
    <property type="evidence" value="ECO:0007669"/>
    <property type="project" value="UniProtKB-KW"/>
</dbReference>
<feature type="domain" description="Methyltransferase type 11" evidence="2">
    <location>
        <begin position="21"/>
        <end position="115"/>
    </location>
</feature>
<dbReference type="Gene3D" id="3.40.50.150">
    <property type="entry name" value="Vaccinia Virus protein VP39"/>
    <property type="match status" value="1"/>
</dbReference>
<dbReference type="InterPro" id="IPR050508">
    <property type="entry name" value="Methyltransf_Superfamily"/>
</dbReference>
<evidence type="ECO:0000259" key="2">
    <source>
        <dbReference type="Pfam" id="PF08241"/>
    </source>
</evidence>
<accession>A0A7I9Y0M3</accession>
<proteinExistence type="predicted"/>
<dbReference type="Pfam" id="PF08241">
    <property type="entry name" value="Methyltransf_11"/>
    <property type="match status" value="1"/>
</dbReference>
<dbReference type="InterPro" id="IPR029063">
    <property type="entry name" value="SAM-dependent_MTases_sf"/>
</dbReference>
<protein>
    <recommendedName>
        <fullName evidence="2">Methyltransferase type 11 domain-containing protein</fullName>
    </recommendedName>
</protein>